<feature type="transmembrane region" description="Helical" evidence="12">
    <location>
        <begin position="125"/>
        <end position="147"/>
    </location>
</feature>
<feature type="transmembrane region" description="Helical" evidence="12">
    <location>
        <begin position="193"/>
        <end position="217"/>
    </location>
</feature>
<dbReference type="PANTHER" id="PTHR32468">
    <property type="entry name" value="CATION/H + ANTIPORTER"/>
    <property type="match status" value="1"/>
</dbReference>
<evidence type="ECO:0000256" key="8">
    <source>
        <dbReference type="ARBA" id="ARBA00023065"/>
    </source>
</evidence>
<gene>
    <name evidence="16" type="ORF">AARE701A_LOCUS19918</name>
</gene>
<evidence type="ECO:0000256" key="6">
    <source>
        <dbReference type="ARBA" id="ARBA00022958"/>
    </source>
</evidence>
<dbReference type="AlphaFoldDB" id="A0A8S2AW88"/>
<accession>A0A8S2AW88</accession>
<feature type="transmembrane region" description="Helical" evidence="12">
    <location>
        <begin position="374"/>
        <end position="394"/>
    </location>
</feature>
<evidence type="ECO:0000256" key="2">
    <source>
        <dbReference type="ARBA" id="ARBA00022448"/>
    </source>
</evidence>
<dbReference type="GO" id="GO:0006813">
    <property type="term" value="P:potassium ion transport"/>
    <property type="evidence" value="ECO:0007669"/>
    <property type="project" value="UniProtKB-KW"/>
</dbReference>
<dbReference type="EMBL" id="LR999457">
    <property type="protein sequence ID" value="CAE6202643.1"/>
    <property type="molecule type" value="Genomic_DNA"/>
</dbReference>
<feature type="coiled-coil region" evidence="11">
    <location>
        <begin position="704"/>
        <end position="731"/>
    </location>
</feature>
<comment type="subcellular location">
    <subcellularLocation>
        <location evidence="1">Membrane</location>
        <topology evidence="1">Multi-pass membrane protein</topology>
    </subcellularLocation>
</comment>
<feature type="transmembrane region" description="Helical" evidence="12">
    <location>
        <begin position="60"/>
        <end position="76"/>
    </location>
</feature>
<evidence type="ECO:0000256" key="9">
    <source>
        <dbReference type="ARBA" id="ARBA00023136"/>
    </source>
</evidence>
<evidence type="ECO:0000256" key="12">
    <source>
        <dbReference type="SAM" id="Phobius"/>
    </source>
</evidence>
<keyword evidence="3" id="KW-0050">Antiport</keyword>
<feature type="transmembrane region" description="Helical" evidence="12">
    <location>
        <begin position="342"/>
        <end position="367"/>
    </location>
</feature>
<dbReference type="Gene3D" id="1.20.1530.20">
    <property type="match status" value="1"/>
</dbReference>
<dbReference type="Proteomes" id="UP000682877">
    <property type="component" value="Chromosome 7"/>
</dbReference>
<sequence length="810" mass="87317">MATNATKACPAPMKATSNGVFQGDNPIDFALPLAILQIVIVIVLTRVLAYILRPLRQPRVIAEVIGGIMLGPSLLGRSKVFLDAVFPKKSLTVLETLANLGLLFFLFLAGLEIDTKALRHTGKKALGIALAGITLPFALGIGTSFVLKATISKGVDSTAFLVFMGVALSITAFPVLARILAELKLLTTEIGRLAMSAAAVNDVAAWILLALAIALSGSNTSPLVSLWVFLSGCAFVIGAAFIIPPIFRWIARRCHEGEPIEETYICATLAVVLVCGFITDAIGIHSMFGAFVVGVLIPKEGPFAGALVEKVEDLVSGLFLPLYFVASGLKTNVATIQGAQSWGLLVLVTLTACFGKILGTLGVSLAFKIPMREAITLGFLMNTKGLVELIVLNIGKDRKVLNDQTFAIMVLMALFTTFITTPVVMAVYKPARRAKKEGEYKHRTVERENTNSQLRILTCFHGAGSIPSMINLLEASRGIEKGEGLCVYALHLRELSERSSAILMVHKVRKNGMPFWNRRGVNAHADQVVVAFQAFQQLSRVNVRPMTAISSMSDIHEDICTTAARKKAAIVILPFHKHQQLDGSLETTRGDYRWVNRRVLLEAPCSVGIFVDRGLGGSSQVSAQDVSYSVVVLFFGGRDDREALAYGLRMAEHPGIALTVFRFVVSPERVGEIVNVEVSNTNNESQSVKNLKSDEEIISEIRKISSADESIKFVEKRIENAAADVRSAIEEVRRSNLFLVGRMPGGEIALAIRENSECPELGPVGSLLISPESSTKASVLVIQQYNGTGTAPDLASAGTEVLTSTDKDSD</sequence>
<evidence type="ECO:0000256" key="11">
    <source>
        <dbReference type="SAM" id="Coils"/>
    </source>
</evidence>
<organism evidence="16 17">
    <name type="scientific">Arabidopsis arenosa</name>
    <name type="common">Sand rock-cress</name>
    <name type="synonym">Cardaminopsis arenosa</name>
    <dbReference type="NCBI Taxonomy" id="38785"/>
    <lineage>
        <taxon>Eukaryota</taxon>
        <taxon>Viridiplantae</taxon>
        <taxon>Streptophyta</taxon>
        <taxon>Embryophyta</taxon>
        <taxon>Tracheophyta</taxon>
        <taxon>Spermatophyta</taxon>
        <taxon>Magnoliopsida</taxon>
        <taxon>eudicotyledons</taxon>
        <taxon>Gunneridae</taxon>
        <taxon>Pentapetalae</taxon>
        <taxon>rosids</taxon>
        <taxon>malvids</taxon>
        <taxon>Brassicales</taxon>
        <taxon>Brassicaceae</taxon>
        <taxon>Camelineae</taxon>
        <taxon>Arabidopsis</taxon>
    </lineage>
</organism>
<evidence type="ECO:0000256" key="1">
    <source>
        <dbReference type="ARBA" id="ARBA00004141"/>
    </source>
</evidence>
<feature type="transmembrane region" description="Helical" evidence="12">
    <location>
        <begin position="96"/>
        <end position="113"/>
    </location>
</feature>
<keyword evidence="4" id="KW-0633">Potassium transport</keyword>
<dbReference type="GO" id="GO:1902600">
    <property type="term" value="P:proton transmembrane transport"/>
    <property type="evidence" value="ECO:0007669"/>
    <property type="project" value="InterPro"/>
</dbReference>
<feature type="transmembrane region" description="Helical" evidence="12">
    <location>
        <begin position="29"/>
        <end position="48"/>
    </location>
</feature>
<dbReference type="GO" id="GO:0016020">
    <property type="term" value="C:membrane"/>
    <property type="evidence" value="ECO:0007669"/>
    <property type="project" value="UniProtKB-SubCell"/>
</dbReference>
<keyword evidence="5 12" id="KW-0812">Transmembrane</keyword>
<reference evidence="16" key="1">
    <citation type="submission" date="2021-01" db="EMBL/GenBank/DDBJ databases">
        <authorList>
            <person name="Bezrukov I."/>
        </authorList>
    </citation>
    <scope>NUCLEOTIDE SEQUENCE</scope>
</reference>
<evidence type="ECO:0000256" key="4">
    <source>
        <dbReference type="ARBA" id="ARBA00022538"/>
    </source>
</evidence>
<evidence type="ECO:0000313" key="16">
    <source>
        <dbReference type="EMBL" id="CAE6202643.1"/>
    </source>
</evidence>
<dbReference type="Pfam" id="PF00999">
    <property type="entry name" value="Na_H_Exchanger"/>
    <property type="match status" value="1"/>
</dbReference>
<keyword evidence="11" id="KW-0175">Coiled coil</keyword>
<evidence type="ECO:0000256" key="10">
    <source>
        <dbReference type="ARBA" id="ARBA00038341"/>
    </source>
</evidence>
<evidence type="ECO:0000259" key="13">
    <source>
        <dbReference type="Pfam" id="PF00999"/>
    </source>
</evidence>
<keyword evidence="8" id="KW-0406">Ion transport</keyword>
<evidence type="ECO:0000256" key="3">
    <source>
        <dbReference type="ARBA" id="ARBA00022449"/>
    </source>
</evidence>
<comment type="similarity">
    <text evidence="10">Belongs to the monovalent cation:proton antiporter 2 (CPA2) transporter (TC 2.A.37) family. CHX (TC 2.A.37.4) subfamily.</text>
</comment>
<feature type="transmembrane region" description="Helical" evidence="12">
    <location>
        <begin position="223"/>
        <end position="243"/>
    </location>
</feature>
<feature type="domain" description="Cation/H(+) antiporter C-terminal" evidence="15">
    <location>
        <begin position="627"/>
        <end position="787"/>
    </location>
</feature>
<dbReference type="PANTHER" id="PTHR32468:SF34">
    <property type="entry name" value="CATION_H(+) ANTIPORTER 18"/>
    <property type="match status" value="1"/>
</dbReference>
<name>A0A8S2AW88_ARAAE</name>
<feature type="domain" description="Cation/H(+) antiporter central" evidence="14">
    <location>
        <begin position="485"/>
        <end position="624"/>
    </location>
</feature>
<feature type="transmembrane region" description="Helical" evidence="12">
    <location>
        <begin position="159"/>
        <end position="181"/>
    </location>
</feature>
<dbReference type="InterPro" id="IPR057291">
    <property type="entry name" value="CHX17_2nd"/>
</dbReference>
<dbReference type="Pfam" id="PF23259">
    <property type="entry name" value="CHX17_C"/>
    <property type="match status" value="1"/>
</dbReference>
<dbReference type="GO" id="GO:0012505">
    <property type="term" value="C:endomembrane system"/>
    <property type="evidence" value="ECO:0007669"/>
    <property type="project" value="TreeGrafter"/>
</dbReference>
<evidence type="ECO:0008006" key="18">
    <source>
        <dbReference type="Google" id="ProtNLM"/>
    </source>
</evidence>
<keyword evidence="6" id="KW-0630">Potassium</keyword>
<evidence type="ECO:0000256" key="5">
    <source>
        <dbReference type="ARBA" id="ARBA00022692"/>
    </source>
</evidence>
<feature type="domain" description="Cation/H+ exchanger transmembrane" evidence="13">
    <location>
        <begin position="44"/>
        <end position="423"/>
    </location>
</feature>
<dbReference type="InterPro" id="IPR050794">
    <property type="entry name" value="CPA2_transporter"/>
</dbReference>
<feature type="transmembrane region" description="Helical" evidence="12">
    <location>
        <begin position="264"/>
        <end position="297"/>
    </location>
</feature>
<proteinExistence type="inferred from homology"/>
<dbReference type="FunFam" id="1.20.1530.20:FF:000003">
    <property type="entry name" value="Cation/H(+) antiporter 15"/>
    <property type="match status" value="1"/>
</dbReference>
<evidence type="ECO:0000259" key="14">
    <source>
        <dbReference type="Pfam" id="PF23256"/>
    </source>
</evidence>
<keyword evidence="7 12" id="KW-1133">Transmembrane helix</keyword>
<dbReference type="GO" id="GO:0006885">
    <property type="term" value="P:regulation of pH"/>
    <property type="evidence" value="ECO:0007669"/>
    <property type="project" value="UniProtKB-ARBA"/>
</dbReference>
<evidence type="ECO:0000259" key="15">
    <source>
        <dbReference type="Pfam" id="PF23259"/>
    </source>
</evidence>
<dbReference type="InterPro" id="IPR006153">
    <property type="entry name" value="Cation/H_exchanger_TM"/>
</dbReference>
<evidence type="ECO:0000256" key="7">
    <source>
        <dbReference type="ARBA" id="ARBA00022989"/>
    </source>
</evidence>
<protein>
    <recommendedName>
        <fullName evidence="18">Cation/H+ exchanger domain-containing protein</fullName>
    </recommendedName>
</protein>
<dbReference type="InterPro" id="IPR057290">
    <property type="entry name" value="CHX17_C"/>
</dbReference>
<dbReference type="GO" id="GO:0015297">
    <property type="term" value="F:antiporter activity"/>
    <property type="evidence" value="ECO:0007669"/>
    <property type="project" value="UniProtKB-KW"/>
</dbReference>
<keyword evidence="2" id="KW-0813">Transport</keyword>
<keyword evidence="17" id="KW-1185">Reference proteome</keyword>
<evidence type="ECO:0000313" key="17">
    <source>
        <dbReference type="Proteomes" id="UP000682877"/>
    </source>
</evidence>
<keyword evidence="9 12" id="KW-0472">Membrane</keyword>
<feature type="transmembrane region" description="Helical" evidence="12">
    <location>
        <begin position="406"/>
        <end position="428"/>
    </location>
</feature>
<dbReference type="Pfam" id="PF23256">
    <property type="entry name" value="CHX17_2nd"/>
    <property type="match status" value="1"/>
</dbReference>
<dbReference type="InterPro" id="IPR038770">
    <property type="entry name" value="Na+/solute_symporter_sf"/>
</dbReference>